<name>A0A315XTX5_RUMFL</name>
<proteinExistence type="predicted"/>
<keyword evidence="2" id="KW-1133">Transmembrane helix</keyword>
<accession>A0A315XTX5</accession>
<comment type="caution">
    <text evidence="3">The sequence shown here is derived from an EMBL/GenBank/DDBJ whole genome shotgun (WGS) entry which is preliminary data.</text>
</comment>
<protein>
    <submittedName>
        <fullName evidence="3">Uncharacterized protein</fullName>
    </submittedName>
</protein>
<evidence type="ECO:0000313" key="3">
    <source>
        <dbReference type="EMBL" id="PWJ10366.1"/>
    </source>
</evidence>
<evidence type="ECO:0000256" key="2">
    <source>
        <dbReference type="SAM" id="Phobius"/>
    </source>
</evidence>
<organism evidence="3 4">
    <name type="scientific">Ruminococcus flavefaciens</name>
    <dbReference type="NCBI Taxonomy" id="1265"/>
    <lineage>
        <taxon>Bacteria</taxon>
        <taxon>Bacillati</taxon>
        <taxon>Bacillota</taxon>
        <taxon>Clostridia</taxon>
        <taxon>Eubacteriales</taxon>
        <taxon>Oscillospiraceae</taxon>
        <taxon>Ruminococcus</taxon>
    </lineage>
</organism>
<feature type="region of interest" description="Disordered" evidence="1">
    <location>
        <begin position="1"/>
        <end position="41"/>
    </location>
</feature>
<dbReference type="AlphaFoldDB" id="A0A315XTX5"/>
<dbReference type="RefSeq" id="WP_112308507.1">
    <property type="nucleotide sequence ID" value="NZ_QGDI01000014.1"/>
</dbReference>
<keyword evidence="2" id="KW-0812">Transmembrane</keyword>
<sequence length="220" mass="24201">MPGRSREDTDEYNYSASPEYYGGYPTELPDGNEKERKSASPEALEEEFSSYLGSGERIKYVCGRGMGNLGAPTARQKVRRKKLLTFVSVTAVALILALFIALILMEILPFVLIFIMPIALIIMITAIAIVLGKLFGSADYAITNKRILKLQSGEPDQVSFESITDVSVTDENGNKGTVTVTSVLNDPVTAVRIMTLRDVDDPQRVKQIIEDSIGIYKASR</sequence>
<reference evidence="3 4" key="1">
    <citation type="submission" date="2018-05" db="EMBL/GenBank/DDBJ databases">
        <title>The Hungate 1000. A catalogue of reference genomes from the rumen microbiome.</title>
        <authorList>
            <person name="Kelly W."/>
        </authorList>
    </citation>
    <scope>NUCLEOTIDE SEQUENCE [LARGE SCALE GENOMIC DNA]</scope>
    <source>
        <strain evidence="3 4">SAb67</strain>
    </source>
</reference>
<gene>
    <name evidence="3" type="ORF">IE37_03004</name>
</gene>
<feature type="transmembrane region" description="Helical" evidence="2">
    <location>
        <begin position="83"/>
        <end position="104"/>
    </location>
</feature>
<dbReference type="Proteomes" id="UP000245720">
    <property type="component" value="Unassembled WGS sequence"/>
</dbReference>
<evidence type="ECO:0000313" key="4">
    <source>
        <dbReference type="Proteomes" id="UP000245720"/>
    </source>
</evidence>
<dbReference type="EMBL" id="QGDI01000014">
    <property type="protein sequence ID" value="PWJ10366.1"/>
    <property type="molecule type" value="Genomic_DNA"/>
</dbReference>
<feature type="transmembrane region" description="Helical" evidence="2">
    <location>
        <begin position="110"/>
        <end position="136"/>
    </location>
</feature>
<keyword evidence="2" id="KW-0472">Membrane</keyword>
<evidence type="ECO:0000256" key="1">
    <source>
        <dbReference type="SAM" id="MobiDB-lite"/>
    </source>
</evidence>